<reference evidence="2 3" key="1">
    <citation type="submission" date="2023-07" db="EMBL/GenBank/DDBJ databases">
        <title>Genomic Encyclopedia of Type Strains, Phase IV (KMG-IV): sequencing the most valuable type-strain genomes for metagenomic binning, comparative biology and taxonomic classification.</title>
        <authorList>
            <person name="Goeker M."/>
        </authorList>
    </citation>
    <scope>NUCLEOTIDE SEQUENCE [LARGE SCALE GENOMIC DNA]</scope>
    <source>
        <strain evidence="2 3">DSM 16784</strain>
    </source>
</reference>
<name>A0ABU0DY58_9FIRM</name>
<keyword evidence="1" id="KW-1133">Transmembrane helix</keyword>
<feature type="transmembrane region" description="Helical" evidence="1">
    <location>
        <begin position="32"/>
        <end position="49"/>
    </location>
</feature>
<protein>
    <submittedName>
        <fullName evidence="2">Uncharacterized protein</fullName>
    </submittedName>
</protein>
<feature type="transmembrane region" description="Helical" evidence="1">
    <location>
        <begin position="7"/>
        <end position="26"/>
    </location>
</feature>
<evidence type="ECO:0000256" key="1">
    <source>
        <dbReference type="SAM" id="Phobius"/>
    </source>
</evidence>
<dbReference type="EMBL" id="JAUSUR010000001">
    <property type="protein sequence ID" value="MDQ0359575.1"/>
    <property type="molecule type" value="Genomic_DNA"/>
</dbReference>
<dbReference type="Proteomes" id="UP001230220">
    <property type="component" value="Unassembled WGS sequence"/>
</dbReference>
<dbReference type="RefSeq" id="WP_307404798.1">
    <property type="nucleotide sequence ID" value="NZ_JAUSUR010000001.1"/>
</dbReference>
<evidence type="ECO:0000313" key="3">
    <source>
        <dbReference type="Proteomes" id="UP001230220"/>
    </source>
</evidence>
<keyword evidence="1" id="KW-0812">Transmembrane</keyword>
<comment type="caution">
    <text evidence="2">The sequence shown here is derived from an EMBL/GenBank/DDBJ whole genome shotgun (WGS) entry which is preliminary data.</text>
</comment>
<evidence type="ECO:0000313" key="2">
    <source>
        <dbReference type="EMBL" id="MDQ0359575.1"/>
    </source>
</evidence>
<organism evidence="2 3">
    <name type="scientific">Breznakia pachnodae</name>
    <dbReference type="NCBI Taxonomy" id="265178"/>
    <lineage>
        <taxon>Bacteria</taxon>
        <taxon>Bacillati</taxon>
        <taxon>Bacillota</taxon>
        <taxon>Erysipelotrichia</taxon>
        <taxon>Erysipelotrichales</taxon>
        <taxon>Erysipelotrichaceae</taxon>
        <taxon>Breznakia</taxon>
    </lineage>
</organism>
<sequence>MKYLEYLFQIVSIFSIMLGILIFLGFVSGDAVVLLFAGTVITFILSLIINRKKD</sequence>
<keyword evidence="3" id="KW-1185">Reference proteome</keyword>
<gene>
    <name evidence="2" type="ORF">J2S15_000306</name>
</gene>
<accession>A0ABU0DY58</accession>
<proteinExistence type="predicted"/>
<keyword evidence="1" id="KW-0472">Membrane</keyword>